<comment type="caution">
    <text evidence="1">The sequence shown here is derived from an EMBL/GenBank/DDBJ whole genome shotgun (WGS) entry which is preliminary data.</text>
</comment>
<dbReference type="Proteomes" id="UP000237105">
    <property type="component" value="Unassembled WGS sequence"/>
</dbReference>
<gene>
    <name evidence="1" type="ORF">PanWU01x14_122430</name>
</gene>
<protein>
    <submittedName>
        <fullName evidence="1">Uncharacterized protein</fullName>
    </submittedName>
</protein>
<organism evidence="1 2">
    <name type="scientific">Parasponia andersonii</name>
    <name type="common">Sponia andersonii</name>
    <dbReference type="NCBI Taxonomy" id="3476"/>
    <lineage>
        <taxon>Eukaryota</taxon>
        <taxon>Viridiplantae</taxon>
        <taxon>Streptophyta</taxon>
        <taxon>Embryophyta</taxon>
        <taxon>Tracheophyta</taxon>
        <taxon>Spermatophyta</taxon>
        <taxon>Magnoliopsida</taxon>
        <taxon>eudicotyledons</taxon>
        <taxon>Gunneridae</taxon>
        <taxon>Pentapetalae</taxon>
        <taxon>rosids</taxon>
        <taxon>fabids</taxon>
        <taxon>Rosales</taxon>
        <taxon>Cannabaceae</taxon>
        <taxon>Parasponia</taxon>
    </lineage>
</organism>
<sequence length="126" mass="14115">MSGLSTSVDSTTGIMLDPTTIMGHLGDLFIPTRTREASIPIHIRNGTSSIGMGAWNLCHGLVAFVSNFHKTVTMVYDIQVVNVEDENEVVNVEKGKKKVSNVDKVLWRDFRLVFLERTKLLDLLFH</sequence>
<proteinExistence type="predicted"/>
<accession>A0A2P5CUN6</accession>
<dbReference type="EMBL" id="JXTB01000093">
    <property type="protein sequence ID" value="PON64768.1"/>
    <property type="molecule type" value="Genomic_DNA"/>
</dbReference>
<name>A0A2P5CUN6_PARAD</name>
<evidence type="ECO:0000313" key="1">
    <source>
        <dbReference type="EMBL" id="PON64768.1"/>
    </source>
</evidence>
<reference evidence="2" key="1">
    <citation type="submission" date="2016-06" db="EMBL/GenBank/DDBJ databases">
        <title>Parallel loss of symbiosis genes in relatives of nitrogen-fixing non-legume Parasponia.</title>
        <authorList>
            <person name="Van Velzen R."/>
            <person name="Holmer R."/>
            <person name="Bu F."/>
            <person name="Rutten L."/>
            <person name="Van Zeijl A."/>
            <person name="Liu W."/>
            <person name="Santuari L."/>
            <person name="Cao Q."/>
            <person name="Sharma T."/>
            <person name="Shen D."/>
            <person name="Roswanjaya Y."/>
            <person name="Wardhani T."/>
            <person name="Kalhor M.S."/>
            <person name="Jansen J."/>
            <person name="Van den Hoogen J."/>
            <person name="Gungor B."/>
            <person name="Hartog M."/>
            <person name="Hontelez J."/>
            <person name="Verver J."/>
            <person name="Yang W.-C."/>
            <person name="Schijlen E."/>
            <person name="Repin R."/>
            <person name="Schilthuizen M."/>
            <person name="Schranz E."/>
            <person name="Heidstra R."/>
            <person name="Miyata K."/>
            <person name="Fedorova E."/>
            <person name="Kohlen W."/>
            <person name="Bisseling T."/>
            <person name="Smit S."/>
            <person name="Geurts R."/>
        </authorList>
    </citation>
    <scope>NUCLEOTIDE SEQUENCE [LARGE SCALE GENOMIC DNA]</scope>
    <source>
        <strain evidence="2">cv. WU1-14</strain>
    </source>
</reference>
<dbReference type="AlphaFoldDB" id="A0A2P5CUN6"/>
<keyword evidence="2" id="KW-1185">Reference proteome</keyword>
<evidence type="ECO:0000313" key="2">
    <source>
        <dbReference type="Proteomes" id="UP000237105"/>
    </source>
</evidence>